<proteinExistence type="predicted"/>
<sequence>MYTKEDWHQDKQTGYTIFCGKIQVATVAYAPFSREVKFANAQRIVDCVNGCRGINPEVVRDLYEACKAIWEAYGKSRLDYGAELLAEISKLDTLLAKAKEKK</sequence>
<comment type="caution">
    <text evidence="1">The sequence shown here is derived from an EMBL/GenBank/DDBJ whole genome shotgun (WGS) entry which is preliminary data.</text>
</comment>
<gene>
    <name evidence="1" type="ORF">LCGC14_0417160</name>
</gene>
<evidence type="ECO:0000313" key="1">
    <source>
        <dbReference type="EMBL" id="KKN71862.1"/>
    </source>
</evidence>
<organism evidence="1">
    <name type="scientific">marine sediment metagenome</name>
    <dbReference type="NCBI Taxonomy" id="412755"/>
    <lineage>
        <taxon>unclassified sequences</taxon>
        <taxon>metagenomes</taxon>
        <taxon>ecological metagenomes</taxon>
    </lineage>
</organism>
<dbReference type="EMBL" id="LAZR01000375">
    <property type="protein sequence ID" value="KKN71862.1"/>
    <property type="molecule type" value="Genomic_DNA"/>
</dbReference>
<name>A0A0F9TAA8_9ZZZZ</name>
<dbReference type="AlphaFoldDB" id="A0A0F9TAA8"/>
<accession>A0A0F9TAA8</accession>
<protein>
    <submittedName>
        <fullName evidence="1">Uncharacterized protein</fullName>
    </submittedName>
</protein>
<reference evidence="1" key="1">
    <citation type="journal article" date="2015" name="Nature">
        <title>Complex archaea that bridge the gap between prokaryotes and eukaryotes.</title>
        <authorList>
            <person name="Spang A."/>
            <person name="Saw J.H."/>
            <person name="Jorgensen S.L."/>
            <person name="Zaremba-Niedzwiedzka K."/>
            <person name="Martijn J."/>
            <person name="Lind A.E."/>
            <person name="van Eijk R."/>
            <person name="Schleper C."/>
            <person name="Guy L."/>
            <person name="Ettema T.J."/>
        </authorList>
    </citation>
    <scope>NUCLEOTIDE SEQUENCE</scope>
</reference>